<keyword evidence="3" id="KW-0456">Lyase</keyword>
<dbReference type="Proteomes" id="UP000601435">
    <property type="component" value="Unassembled WGS sequence"/>
</dbReference>
<dbReference type="SUPFAM" id="SSF51735">
    <property type="entry name" value="NAD(P)-binding Rossmann-fold domains"/>
    <property type="match status" value="1"/>
</dbReference>
<name>A0A813CIT9_9DINO</name>
<dbReference type="NCBIfam" id="TIGR01221">
    <property type="entry name" value="rmlC"/>
    <property type="match status" value="1"/>
</dbReference>
<dbReference type="EMBL" id="CAJNJA010102362">
    <property type="protein sequence ID" value="CAE7944755.1"/>
    <property type="molecule type" value="Genomic_DNA"/>
</dbReference>
<dbReference type="Pfam" id="PF16363">
    <property type="entry name" value="GDP_Man_Dehyd"/>
    <property type="match status" value="1"/>
</dbReference>
<dbReference type="CDD" id="cd00438">
    <property type="entry name" value="cupin_RmlC"/>
    <property type="match status" value="1"/>
</dbReference>
<dbReference type="Pfam" id="PF00908">
    <property type="entry name" value="dTDP_sugar_isom"/>
    <property type="match status" value="1"/>
</dbReference>
<dbReference type="OrthoDB" id="448962at2759"/>
<dbReference type="CDD" id="cd05246">
    <property type="entry name" value="dTDP_GD_SDR_e"/>
    <property type="match status" value="1"/>
</dbReference>
<keyword evidence="6" id="KW-1185">Reference proteome</keyword>
<dbReference type="InterPro" id="IPR036291">
    <property type="entry name" value="NAD(P)-bd_dom_sf"/>
</dbReference>
<dbReference type="InterPro" id="IPR005888">
    <property type="entry name" value="dTDP_Gluc_deHydtase"/>
</dbReference>
<dbReference type="AlphaFoldDB" id="A0A813CIT9"/>
<keyword evidence="2" id="KW-0520">NAD</keyword>
<proteinExistence type="predicted"/>
<dbReference type="GO" id="GO:0009225">
    <property type="term" value="P:nucleotide-sugar metabolic process"/>
    <property type="evidence" value="ECO:0007669"/>
    <property type="project" value="InterPro"/>
</dbReference>
<gene>
    <name evidence="5" type="primary">rmlB</name>
    <name evidence="5" type="ORF">SNEC2469_LOCUS35411</name>
</gene>
<sequence>MKRTVLITGGAGFIGANFAHHVLRERPDWSIINLDLLAYSGNVRNLEGIDESRHRLVVGDICDRELVDELVEQCDGVIHMAAESHVDRSINDASPFVRTNILGTQVILDSLRDAQMRGRDLRMAFMSTDEVYGSLPLDRPELLFTEDSQIQPRSPYATTKASADLLCQAYHHTYGMDIVTTRCSNNLGPRQFPEKVIPLFVTNLIRGKKVPLYGDGLNVRDWLHVEDHCSAVLAVFERGAAGEIYNVGADNERSNLELTKLILELMGHGEEMIEYVEDRLGHDRRYAIDSSKIQKELGWRAEHSDWPAALEQTIEWYKNNEAWWDEILRGEHQKQAVKVFVPRRFGDDRGWFCESHNRHTLAELGFDIDFVQDNHAFSKLPFTMRGIHYQVGEHVQDKFVRVVTGSALDVAVDLREGSPTFGKHAIAKLTSTKGETILVPKGFGHGILTLEPDTHICYKSSASYAPQSEHGIIYNDPALGIDWGVDHARVQLSGRDAKLPVLSEQTNLL</sequence>
<dbReference type="SUPFAM" id="SSF51182">
    <property type="entry name" value="RmlC-like cupins"/>
    <property type="match status" value="1"/>
</dbReference>
<evidence type="ECO:0000256" key="1">
    <source>
        <dbReference type="ARBA" id="ARBA00001911"/>
    </source>
</evidence>
<evidence type="ECO:0000256" key="2">
    <source>
        <dbReference type="ARBA" id="ARBA00023027"/>
    </source>
</evidence>
<dbReference type="PANTHER" id="PTHR43000">
    <property type="entry name" value="DTDP-D-GLUCOSE 4,6-DEHYDRATASE-RELATED"/>
    <property type="match status" value="1"/>
</dbReference>
<reference evidence="5" key="1">
    <citation type="submission" date="2021-02" db="EMBL/GenBank/DDBJ databases">
        <authorList>
            <person name="Dougan E. K."/>
            <person name="Rhodes N."/>
            <person name="Thang M."/>
            <person name="Chan C."/>
        </authorList>
    </citation>
    <scope>NUCLEOTIDE SEQUENCE</scope>
</reference>
<dbReference type="InterPro" id="IPR014710">
    <property type="entry name" value="RmlC-like_jellyroll"/>
</dbReference>
<dbReference type="InterPro" id="IPR000888">
    <property type="entry name" value="RmlC-like"/>
</dbReference>
<dbReference type="NCBIfam" id="TIGR01181">
    <property type="entry name" value="dTDP_gluc_dehyt"/>
    <property type="match status" value="1"/>
</dbReference>
<comment type="caution">
    <text evidence="5">The sequence shown here is derived from an EMBL/GenBank/DDBJ whole genome shotgun (WGS) entry which is preliminary data.</text>
</comment>
<evidence type="ECO:0000259" key="4">
    <source>
        <dbReference type="Pfam" id="PF16363"/>
    </source>
</evidence>
<dbReference type="GO" id="GO:0008830">
    <property type="term" value="F:dTDP-4-dehydrorhamnose 3,5-epimerase activity"/>
    <property type="evidence" value="ECO:0007669"/>
    <property type="project" value="InterPro"/>
</dbReference>
<evidence type="ECO:0000256" key="3">
    <source>
        <dbReference type="ARBA" id="ARBA00023239"/>
    </source>
</evidence>
<dbReference type="InterPro" id="IPR011051">
    <property type="entry name" value="RmlC_Cupin_sf"/>
</dbReference>
<evidence type="ECO:0000313" key="5">
    <source>
        <dbReference type="EMBL" id="CAE7944755.1"/>
    </source>
</evidence>
<protein>
    <submittedName>
        <fullName evidence="5">RmlB protein</fullName>
    </submittedName>
</protein>
<dbReference type="GO" id="GO:0008460">
    <property type="term" value="F:dTDP-glucose 4,6-dehydratase activity"/>
    <property type="evidence" value="ECO:0007669"/>
    <property type="project" value="InterPro"/>
</dbReference>
<dbReference type="Gene3D" id="2.60.120.10">
    <property type="entry name" value="Jelly Rolls"/>
    <property type="match status" value="1"/>
</dbReference>
<accession>A0A813CIT9</accession>
<organism evidence="5 6">
    <name type="scientific">Symbiodinium necroappetens</name>
    <dbReference type="NCBI Taxonomy" id="1628268"/>
    <lineage>
        <taxon>Eukaryota</taxon>
        <taxon>Sar</taxon>
        <taxon>Alveolata</taxon>
        <taxon>Dinophyceae</taxon>
        <taxon>Suessiales</taxon>
        <taxon>Symbiodiniaceae</taxon>
        <taxon>Symbiodinium</taxon>
    </lineage>
</organism>
<evidence type="ECO:0000313" key="6">
    <source>
        <dbReference type="Proteomes" id="UP000601435"/>
    </source>
</evidence>
<comment type="cofactor">
    <cofactor evidence="1">
        <name>NAD(+)</name>
        <dbReference type="ChEBI" id="CHEBI:57540"/>
    </cofactor>
</comment>
<feature type="domain" description="NAD(P)-binding" evidence="4">
    <location>
        <begin position="6"/>
        <end position="303"/>
    </location>
</feature>
<dbReference type="Gene3D" id="3.40.50.720">
    <property type="entry name" value="NAD(P)-binding Rossmann-like Domain"/>
    <property type="match status" value="1"/>
</dbReference>
<dbReference type="Gene3D" id="3.90.25.10">
    <property type="entry name" value="UDP-galactose 4-epimerase, domain 1"/>
    <property type="match status" value="1"/>
</dbReference>
<dbReference type="InterPro" id="IPR016040">
    <property type="entry name" value="NAD(P)-bd_dom"/>
</dbReference>